<sequence length="110" mass="13699">MRENKQLNSTKYPHWLNYFKNFYVLVGTLFLVWMLFFDSDNFIRRRNQKEKEFELKSQEAFYAKEIVDLQEKMRELHTNNQELEKFSREKYLFHKKGEDVYVIKDLSKEE</sequence>
<evidence type="ECO:0000313" key="3">
    <source>
        <dbReference type="Proteomes" id="UP000576082"/>
    </source>
</evidence>
<name>A0A7X9XBU4_9BACT</name>
<dbReference type="AlphaFoldDB" id="A0A7X9XBU4"/>
<proteinExistence type="predicted"/>
<keyword evidence="1" id="KW-1133">Transmembrane helix</keyword>
<dbReference type="RefSeq" id="WP_169659333.1">
    <property type="nucleotide sequence ID" value="NZ_JABANE010000086.1"/>
</dbReference>
<keyword evidence="3" id="KW-1185">Reference proteome</keyword>
<feature type="transmembrane region" description="Helical" evidence="1">
    <location>
        <begin position="20"/>
        <end position="37"/>
    </location>
</feature>
<accession>A0A7X9XBU4</accession>
<evidence type="ECO:0000256" key="1">
    <source>
        <dbReference type="SAM" id="Phobius"/>
    </source>
</evidence>
<reference evidence="2 3" key="1">
    <citation type="submission" date="2020-04" db="EMBL/GenBank/DDBJ databases">
        <title>Flammeovirga sp. SR4, a novel species isolated from seawater.</title>
        <authorList>
            <person name="Wang X."/>
        </authorList>
    </citation>
    <scope>NUCLEOTIDE SEQUENCE [LARGE SCALE GENOMIC DNA]</scope>
    <source>
        <strain evidence="2 3">ATCC 23126</strain>
    </source>
</reference>
<dbReference type="EMBL" id="JABANE010000086">
    <property type="protein sequence ID" value="NME71111.1"/>
    <property type="molecule type" value="Genomic_DNA"/>
</dbReference>
<gene>
    <name evidence="2" type="ORF">HHU12_24290</name>
</gene>
<protein>
    <submittedName>
        <fullName evidence="2">Septum formation initiator family protein</fullName>
    </submittedName>
</protein>
<organism evidence="2 3">
    <name type="scientific">Flammeovirga aprica JL-4</name>
    <dbReference type="NCBI Taxonomy" id="694437"/>
    <lineage>
        <taxon>Bacteria</taxon>
        <taxon>Pseudomonadati</taxon>
        <taxon>Bacteroidota</taxon>
        <taxon>Cytophagia</taxon>
        <taxon>Cytophagales</taxon>
        <taxon>Flammeovirgaceae</taxon>
        <taxon>Flammeovirga</taxon>
    </lineage>
</organism>
<dbReference type="Proteomes" id="UP000576082">
    <property type="component" value="Unassembled WGS sequence"/>
</dbReference>
<evidence type="ECO:0000313" key="2">
    <source>
        <dbReference type="EMBL" id="NME71111.1"/>
    </source>
</evidence>
<comment type="caution">
    <text evidence="2">The sequence shown here is derived from an EMBL/GenBank/DDBJ whole genome shotgun (WGS) entry which is preliminary data.</text>
</comment>
<keyword evidence="1" id="KW-0472">Membrane</keyword>
<keyword evidence="1" id="KW-0812">Transmembrane</keyword>